<organism evidence="2 3">
    <name type="scientific">Trichonephila clavipes</name>
    <name type="common">Golden silk orbweaver</name>
    <name type="synonym">Nephila clavipes</name>
    <dbReference type="NCBI Taxonomy" id="2585209"/>
    <lineage>
        <taxon>Eukaryota</taxon>
        <taxon>Metazoa</taxon>
        <taxon>Ecdysozoa</taxon>
        <taxon>Arthropoda</taxon>
        <taxon>Chelicerata</taxon>
        <taxon>Arachnida</taxon>
        <taxon>Araneae</taxon>
        <taxon>Araneomorphae</taxon>
        <taxon>Entelegynae</taxon>
        <taxon>Araneoidea</taxon>
        <taxon>Nephilidae</taxon>
        <taxon>Trichonephila</taxon>
    </lineage>
</organism>
<sequence>MIYLLYKSALAPYDSRFGTHGLSTIFSDSCSPSQGTSDRADSYSLYPSGTNDNDLEMANLPTDMELEQADTQRNSTRTPSPLPQLTPCEQLKYNKAQLAKMETFRRCKQACIDALMMMPDHYPEEPFYVRALTELQDVEETMALAVSDIDFFEPCNIPGCPHHEKPPQSSPLKMTQSTPKINPNINYSGKKKDNSNFEYPPQRKTARKIILDITDNEELNLSPNKFALPQGAQLKNFENSGPVANGNTTPYPPVK</sequence>
<dbReference type="Proteomes" id="UP000887159">
    <property type="component" value="Unassembled WGS sequence"/>
</dbReference>
<dbReference type="AlphaFoldDB" id="A0A8X6W6W4"/>
<gene>
    <name evidence="2" type="ORF">TNCV_4724021</name>
</gene>
<feature type="compositionally biased region" description="Polar residues" evidence="1">
    <location>
        <begin position="28"/>
        <end position="37"/>
    </location>
</feature>
<reference evidence="2" key="1">
    <citation type="submission" date="2020-08" db="EMBL/GenBank/DDBJ databases">
        <title>Multicomponent nature underlies the extraordinary mechanical properties of spider dragline silk.</title>
        <authorList>
            <person name="Kono N."/>
            <person name="Nakamura H."/>
            <person name="Mori M."/>
            <person name="Yoshida Y."/>
            <person name="Ohtoshi R."/>
            <person name="Malay A.D."/>
            <person name="Moran D.A.P."/>
            <person name="Tomita M."/>
            <person name="Numata K."/>
            <person name="Arakawa K."/>
        </authorList>
    </citation>
    <scope>NUCLEOTIDE SEQUENCE</scope>
</reference>
<feature type="compositionally biased region" description="Polar residues" evidence="1">
    <location>
        <begin position="69"/>
        <end position="79"/>
    </location>
</feature>
<evidence type="ECO:0000256" key="1">
    <source>
        <dbReference type="SAM" id="MobiDB-lite"/>
    </source>
</evidence>
<feature type="region of interest" description="Disordered" evidence="1">
    <location>
        <begin position="232"/>
        <end position="255"/>
    </location>
</feature>
<evidence type="ECO:0000313" key="2">
    <source>
        <dbReference type="EMBL" id="GFY29274.1"/>
    </source>
</evidence>
<feature type="region of interest" description="Disordered" evidence="1">
    <location>
        <begin position="67"/>
        <end position="86"/>
    </location>
</feature>
<dbReference type="EMBL" id="BMAU01021387">
    <property type="protein sequence ID" value="GFY29274.1"/>
    <property type="molecule type" value="Genomic_DNA"/>
</dbReference>
<feature type="region of interest" description="Disordered" evidence="1">
    <location>
        <begin position="28"/>
        <end position="57"/>
    </location>
</feature>
<evidence type="ECO:0000313" key="3">
    <source>
        <dbReference type="Proteomes" id="UP000887159"/>
    </source>
</evidence>
<accession>A0A8X6W6W4</accession>
<name>A0A8X6W6W4_TRICX</name>
<comment type="caution">
    <text evidence="2">The sequence shown here is derived from an EMBL/GenBank/DDBJ whole genome shotgun (WGS) entry which is preliminary data.</text>
</comment>
<protein>
    <submittedName>
        <fullName evidence="2">Uncharacterized protein</fullName>
    </submittedName>
</protein>
<keyword evidence="3" id="KW-1185">Reference proteome</keyword>
<proteinExistence type="predicted"/>